<feature type="domain" description="N-acetyltransferase" evidence="3">
    <location>
        <begin position="28"/>
        <end position="183"/>
    </location>
</feature>
<dbReference type="CDD" id="cd04301">
    <property type="entry name" value="NAT_SF"/>
    <property type="match status" value="1"/>
</dbReference>
<dbReference type="SUPFAM" id="SSF55729">
    <property type="entry name" value="Acyl-CoA N-acyltransferases (Nat)"/>
    <property type="match status" value="1"/>
</dbReference>
<dbReference type="InterPro" id="IPR050680">
    <property type="entry name" value="YpeA/RimI_acetyltransf"/>
</dbReference>
<keyword evidence="2" id="KW-0012">Acyltransferase</keyword>
<dbReference type="InterPro" id="IPR016181">
    <property type="entry name" value="Acyl_CoA_acyltransferase"/>
</dbReference>
<evidence type="ECO:0000259" key="3">
    <source>
        <dbReference type="PROSITE" id="PS51186"/>
    </source>
</evidence>
<dbReference type="AlphaFoldDB" id="A0A326UC69"/>
<proteinExistence type="predicted"/>
<keyword evidence="5" id="KW-1185">Reference proteome</keyword>
<dbReference type="RefSeq" id="WP_111319908.1">
    <property type="nucleotide sequence ID" value="NZ_BIFX01000001.1"/>
</dbReference>
<organism evidence="4 5">
    <name type="scientific">Thermosporothrix hazakensis</name>
    <dbReference type="NCBI Taxonomy" id="644383"/>
    <lineage>
        <taxon>Bacteria</taxon>
        <taxon>Bacillati</taxon>
        <taxon>Chloroflexota</taxon>
        <taxon>Ktedonobacteria</taxon>
        <taxon>Ktedonobacterales</taxon>
        <taxon>Thermosporotrichaceae</taxon>
        <taxon>Thermosporothrix</taxon>
    </lineage>
</organism>
<accession>A0A326UC69</accession>
<dbReference type="Gene3D" id="3.40.630.30">
    <property type="match status" value="1"/>
</dbReference>
<dbReference type="PANTHER" id="PTHR43420">
    <property type="entry name" value="ACETYLTRANSFERASE"/>
    <property type="match status" value="1"/>
</dbReference>
<evidence type="ECO:0000313" key="5">
    <source>
        <dbReference type="Proteomes" id="UP000248806"/>
    </source>
</evidence>
<dbReference type="GO" id="GO:0016747">
    <property type="term" value="F:acyltransferase activity, transferring groups other than amino-acyl groups"/>
    <property type="evidence" value="ECO:0007669"/>
    <property type="project" value="InterPro"/>
</dbReference>
<dbReference type="OrthoDB" id="3771710at2"/>
<name>A0A326UC69_THEHA</name>
<evidence type="ECO:0000313" key="4">
    <source>
        <dbReference type="EMBL" id="PZW34398.1"/>
    </source>
</evidence>
<keyword evidence="1 4" id="KW-0808">Transferase</keyword>
<protein>
    <submittedName>
        <fullName evidence="4">Acetyltransferase (GNAT) family protein</fullName>
    </submittedName>
</protein>
<dbReference type="PROSITE" id="PS51186">
    <property type="entry name" value="GNAT"/>
    <property type="match status" value="1"/>
</dbReference>
<dbReference type="InterPro" id="IPR000182">
    <property type="entry name" value="GNAT_dom"/>
</dbReference>
<dbReference type="PANTHER" id="PTHR43420:SF12">
    <property type="entry name" value="N-ACETYLTRANSFERASE DOMAIN-CONTAINING PROTEIN"/>
    <property type="match status" value="1"/>
</dbReference>
<evidence type="ECO:0000256" key="2">
    <source>
        <dbReference type="ARBA" id="ARBA00023315"/>
    </source>
</evidence>
<dbReference type="EMBL" id="QKUF01000002">
    <property type="protein sequence ID" value="PZW34398.1"/>
    <property type="molecule type" value="Genomic_DNA"/>
</dbReference>
<evidence type="ECO:0000256" key="1">
    <source>
        <dbReference type="ARBA" id="ARBA00022679"/>
    </source>
</evidence>
<dbReference type="Proteomes" id="UP000248806">
    <property type="component" value="Unassembled WGS sequence"/>
</dbReference>
<gene>
    <name evidence="4" type="ORF">EI42_01235</name>
</gene>
<comment type="caution">
    <text evidence="4">The sequence shown here is derived from an EMBL/GenBank/DDBJ whole genome shotgun (WGS) entry which is preliminary data.</text>
</comment>
<reference evidence="4 5" key="1">
    <citation type="submission" date="2018-06" db="EMBL/GenBank/DDBJ databases">
        <title>Genomic Encyclopedia of Archaeal and Bacterial Type Strains, Phase II (KMG-II): from individual species to whole genera.</title>
        <authorList>
            <person name="Goeker M."/>
        </authorList>
    </citation>
    <scope>NUCLEOTIDE SEQUENCE [LARGE SCALE GENOMIC DNA]</scope>
    <source>
        <strain evidence="4 5">ATCC BAA-1881</strain>
    </source>
</reference>
<sequence length="183" mass="21388">MHTVPYIPLTMIRKDLDNLPSFSCPDGFALRYFRPGEQHHWARIEHLADEFPDKGQALYHFEEEFGNHLESMTERCFFLVNARDEPIGTATAWYGELNGEAYGRVHWVAIEPEYQGRKLAKPLLSAVLARLSRDHQRALLDTQTTSYRAVNLYLNFGFEPYPVRDSCREGWELMEQVLKRKIL</sequence>
<dbReference type="Pfam" id="PF00583">
    <property type="entry name" value="Acetyltransf_1"/>
    <property type="match status" value="1"/>
</dbReference>